<dbReference type="GO" id="GO:0005507">
    <property type="term" value="F:copper ion binding"/>
    <property type="evidence" value="ECO:0007669"/>
    <property type="project" value="InterPro"/>
</dbReference>
<dbReference type="InterPro" id="IPR018152">
    <property type="entry name" value="SOD_Cu/Zn_BS"/>
</dbReference>
<protein>
    <recommendedName>
        <fullName evidence="2">Superoxide dismutase [Cu-Zn]</fullName>
        <ecNumber evidence="2">1.15.1.1</ecNumber>
    </recommendedName>
</protein>
<evidence type="ECO:0000256" key="3">
    <source>
        <dbReference type="SAM" id="SignalP"/>
    </source>
</evidence>
<proteinExistence type="inferred from homology"/>
<dbReference type="Proteomes" id="UP000234328">
    <property type="component" value="Unassembled WGS sequence"/>
</dbReference>
<dbReference type="Gene3D" id="2.60.40.200">
    <property type="entry name" value="Superoxide dismutase, copper/zinc binding domain"/>
    <property type="match status" value="1"/>
</dbReference>
<comment type="similarity">
    <text evidence="1 2">Belongs to the Cu-Zn superoxide dismutase family.</text>
</comment>
<dbReference type="PROSITE" id="PS00332">
    <property type="entry name" value="SOD_CU_ZN_2"/>
    <property type="match status" value="1"/>
</dbReference>
<dbReference type="OrthoDB" id="5431326at2"/>
<dbReference type="InterPro" id="IPR036423">
    <property type="entry name" value="SOD-like_Cu/Zn_dom_sf"/>
</dbReference>
<feature type="signal peptide" evidence="3">
    <location>
        <begin position="1"/>
        <end position="21"/>
    </location>
</feature>
<reference evidence="5 6" key="1">
    <citation type="submission" date="2017-10" db="EMBL/GenBank/DDBJ databases">
        <title>Two draft genome sequences of Pusillimonas sp. strains isolated from a nitrate- and radionuclide-contaminated groundwater in Russia.</title>
        <authorList>
            <person name="Grouzdev D.S."/>
            <person name="Tourova T.P."/>
            <person name="Goeva M.A."/>
            <person name="Babich T.L."/>
            <person name="Sokolova D.S."/>
            <person name="Abdullin R."/>
            <person name="Poltaraus A.B."/>
            <person name="Toshchakov S.V."/>
            <person name="Nazina T.N."/>
        </authorList>
    </citation>
    <scope>NUCLEOTIDE SEQUENCE [LARGE SCALE GENOMIC DNA]</scope>
    <source>
        <strain evidence="5 6">JR1/69-2-13</strain>
    </source>
</reference>
<organism evidence="5 6">
    <name type="scientific">Pollutimonas nitritireducens</name>
    <dbReference type="NCBI Taxonomy" id="2045209"/>
    <lineage>
        <taxon>Bacteria</taxon>
        <taxon>Pseudomonadati</taxon>
        <taxon>Pseudomonadota</taxon>
        <taxon>Betaproteobacteria</taxon>
        <taxon>Burkholderiales</taxon>
        <taxon>Alcaligenaceae</taxon>
        <taxon>Pollutimonas</taxon>
    </lineage>
</organism>
<comment type="function">
    <text evidence="2">Destroys radicals which are normally produced within the cells and which are toxic to biological systems.</text>
</comment>
<evidence type="ECO:0000313" key="6">
    <source>
        <dbReference type="Proteomes" id="UP000234328"/>
    </source>
</evidence>
<dbReference type="RefSeq" id="WP_102070325.1">
    <property type="nucleotide sequence ID" value="NZ_PDNV01000007.1"/>
</dbReference>
<evidence type="ECO:0000256" key="2">
    <source>
        <dbReference type="RuleBase" id="RU000393"/>
    </source>
</evidence>
<keyword evidence="2" id="KW-0186">Copper</keyword>
<sequence>MRVHLLFALSATIGLASYALADTKVEMHEVNAQGNGKSVGTVVISETAYGLVFTPQIKGLSGGIHGFHVHENPSCDPAEQKGKPVAAGAAGGHYDPEKTKKHGFPWGQGHLGDLPALFVDSDGNAVNPVLAPRLKKLSDVSDRALMVHMGGDNHSDHPQPLGGGGSRVACGVIGK</sequence>
<dbReference type="Pfam" id="PF00080">
    <property type="entry name" value="Sod_Cu"/>
    <property type="match status" value="1"/>
</dbReference>
<dbReference type="InterPro" id="IPR024134">
    <property type="entry name" value="SOD_Cu/Zn_/chaperone"/>
</dbReference>
<gene>
    <name evidence="5" type="ORF">CR155_12350</name>
</gene>
<dbReference type="CDD" id="cd00305">
    <property type="entry name" value="Cu-Zn_Superoxide_Dismutase"/>
    <property type="match status" value="1"/>
</dbReference>
<keyword evidence="2" id="KW-0862">Zinc</keyword>
<keyword evidence="2" id="KW-0560">Oxidoreductase</keyword>
<dbReference type="PANTHER" id="PTHR10003">
    <property type="entry name" value="SUPEROXIDE DISMUTASE CU-ZN -RELATED"/>
    <property type="match status" value="1"/>
</dbReference>
<evidence type="ECO:0000313" key="5">
    <source>
        <dbReference type="EMBL" id="PLC53602.1"/>
    </source>
</evidence>
<keyword evidence="6" id="KW-1185">Reference proteome</keyword>
<accession>A0A2N4UF04</accession>
<evidence type="ECO:0000256" key="1">
    <source>
        <dbReference type="ARBA" id="ARBA00010457"/>
    </source>
</evidence>
<dbReference type="PROSITE" id="PS00087">
    <property type="entry name" value="SOD_CU_ZN_1"/>
    <property type="match status" value="1"/>
</dbReference>
<dbReference type="InterPro" id="IPR001424">
    <property type="entry name" value="SOD_Cu_Zn_dom"/>
</dbReference>
<comment type="caution">
    <text evidence="5">The sequence shown here is derived from an EMBL/GenBank/DDBJ whole genome shotgun (WGS) entry which is preliminary data.</text>
</comment>
<feature type="domain" description="Superoxide dismutase copper/zinc binding" evidence="4">
    <location>
        <begin position="40"/>
        <end position="173"/>
    </location>
</feature>
<keyword evidence="2" id="KW-0479">Metal-binding</keyword>
<comment type="cofactor">
    <cofactor evidence="2">
        <name>Zn(2+)</name>
        <dbReference type="ChEBI" id="CHEBI:29105"/>
    </cofactor>
    <text evidence="2">Binds 1 zinc ion per subunit.</text>
</comment>
<dbReference type="EMBL" id="PDNV01000007">
    <property type="protein sequence ID" value="PLC53602.1"/>
    <property type="molecule type" value="Genomic_DNA"/>
</dbReference>
<dbReference type="GO" id="GO:0004784">
    <property type="term" value="F:superoxide dismutase activity"/>
    <property type="evidence" value="ECO:0007669"/>
    <property type="project" value="UniProtKB-EC"/>
</dbReference>
<comment type="catalytic activity">
    <reaction evidence="2">
        <text>2 superoxide + 2 H(+) = H2O2 + O2</text>
        <dbReference type="Rhea" id="RHEA:20696"/>
        <dbReference type="ChEBI" id="CHEBI:15378"/>
        <dbReference type="ChEBI" id="CHEBI:15379"/>
        <dbReference type="ChEBI" id="CHEBI:16240"/>
        <dbReference type="ChEBI" id="CHEBI:18421"/>
        <dbReference type="EC" id="1.15.1.1"/>
    </reaction>
</comment>
<dbReference type="AlphaFoldDB" id="A0A2N4UF04"/>
<dbReference type="EC" id="1.15.1.1" evidence="2"/>
<feature type="chain" id="PRO_5014794754" description="Superoxide dismutase [Cu-Zn]" evidence="3">
    <location>
        <begin position="22"/>
        <end position="175"/>
    </location>
</feature>
<dbReference type="SUPFAM" id="SSF49329">
    <property type="entry name" value="Cu,Zn superoxide dismutase-like"/>
    <property type="match status" value="1"/>
</dbReference>
<comment type="cofactor">
    <cofactor evidence="2">
        <name>Cu cation</name>
        <dbReference type="ChEBI" id="CHEBI:23378"/>
    </cofactor>
    <text evidence="2">Binds 1 copper ion per subunit.</text>
</comment>
<name>A0A2N4UF04_9BURK</name>
<evidence type="ECO:0000259" key="4">
    <source>
        <dbReference type="Pfam" id="PF00080"/>
    </source>
</evidence>
<dbReference type="NCBIfam" id="NF007628">
    <property type="entry name" value="PRK10290.1"/>
    <property type="match status" value="1"/>
</dbReference>
<keyword evidence="3" id="KW-0732">Signal</keyword>